<name>A0A430ACE8_9ENTE</name>
<dbReference type="AlphaFoldDB" id="A0A430ACE8"/>
<evidence type="ECO:0000256" key="5">
    <source>
        <dbReference type="ARBA" id="ARBA00022840"/>
    </source>
</evidence>
<dbReference type="GO" id="GO:0016020">
    <property type="term" value="C:membrane"/>
    <property type="evidence" value="ECO:0007669"/>
    <property type="project" value="InterPro"/>
</dbReference>
<dbReference type="PANTHER" id="PTHR43423">
    <property type="entry name" value="ABC TRANSPORTER I FAMILY MEMBER 17"/>
    <property type="match status" value="1"/>
</dbReference>
<dbReference type="SMART" id="SM00382">
    <property type="entry name" value="AAA"/>
    <property type="match status" value="1"/>
</dbReference>
<dbReference type="PANTHER" id="PTHR43423:SF10">
    <property type="entry name" value="PHOSPHATE IMPORT ATP-BINDING PROTEIN PSTB 2"/>
    <property type="match status" value="1"/>
</dbReference>
<dbReference type="PROSITE" id="PS00211">
    <property type="entry name" value="ABC_TRANSPORTER_1"/>
    <property type="match status" value="1"/>
</dbReference>
<dbReference type="PROSITE" id="PS50893">
    <property type="entry name" value="ABC_TRANSPORTER_2"/>
    <property type="match status" value="1"/>
</dbReference>
<dbReference type="OrthoDB" id="9802185at2"/>
<keyword evidence="5 9" id="KW-0067">ATP-binding</keyword>
<dbReference type="InterPro" id="IPR005670">
    <property type="entry name" value="PstB-like"/>
</dbReference>
<evidence type="ECO:0000256" key="6">
    <source>
        <dbReference type="ARBA" id="ARBA00022967"/>
    </source>
</evidence>
<evidence type="ECO:0000256" key="2">
    <source>
        <dbReference type="ARBA" id="ARBA00022475"/>
    </source>
</evidence>
<dbReference type="InterPro" id="IPR003593">
    <property type="entry name" value="AAA+_ATPase"/>
</dbReference>
<proteinExistence type="predicted"/>
<keyword evidence="4" id="KW-0547">Nucleotide-binding</keyword>
<accession>A0A430ACE8</accession>
<reference evidence="9 10" key="1">
    <citation type="submission" date="2017-05" db="EMBL/GenBank/DDBJ databases">
        <title>Vagococcus spp. assemblies.</title>
        <authorList>
            <person name="Gulvik C.A."/>
        </authorList>
    </citation>
    <scope>NUCLEOTIDE SEQUENCE [LARGE SCALE GENOMIC DNA]</scope>
    <source>
        <strain evidence="9 10">CCUG 41755</strain>
    </source>
</reference>
<keyword evidence="6" id="KW-1278">Translocase</keyword>
<evidence type="ECO:0000313" key="9">
    <source>
        <dbReference type="EMBL" id="RSU04890.1"/>
    </source>
</evidence>
<gene>
    <name evidence="9" type="ORF">CBF31_02395</name>
</gene>
<dbReference type="Proteomes" id="UP000287101">
    <property type="component" value="Unassembled WGS sequence"/>
</dbReference>
<dbReference type="EMBL" id="NGJY01000001">
    <property type="protein sequence ID" value="RSU04890.1"/>
    <property type="molecule type" value="Genomic_DNA"/>
</dbReference>
<dbReference type="GO" id="GO:0035435">
    <property type="term" value="P:phosphate ion transmembrane transport"/>
    <property type="evidence" value="ECO:0007669"/>
    <property type="project" value="InterPro"/>
</dbReference>
<dbReference type="InterPro" id="IPR027417">
    <property type="entry name" value="P-loop_NTPase"/>
</dbReference>
<dbReference type="GO" id="GO:0016887">
    <property type="term" value="F:ATP hydrolysis activity"/>
    <property type="evidence" value="ECO:0007669"/>
    <property type="project" value="InterPro"/>
</dbReference>
<evidence type="ECO:0000256" key="7">
    <source>
        <dbReference type="ARBA" id="ARBA00023136"/>
    </source>
</evidence>
<dbReference type="InterPro" id="IPR003439">
    <property type="entry name" value="ABC_transporter-like_ATP-bd"/>
</dbReference>
<dbReference type="GO" id="GO:0005524">
    <property type="term" value="F:ATP binding"/>
    <property type="evidence" value="ECO:0007669"/>
    <property type="project" value="UniProtKB-KW"/>
</dbReference>
<dbReference type="GO" id="GO:0005315">
    <property type="term" value="F:phosphate transmembrane transporter activity"/>
    <property type="evidence" value="ECO:0007669"/>
    <property type="project" value="InterPro"/>
</dbReference>
<keyword evidence="7" id="KW-0472">Membrane</keyword>
<evidence type="ECO:0000259" key="8">
    <source>
        <dbReference type="PROSITE" id="PS50893"/>
    </source>
</evidence>
<organism evidence="9 10">
    <name type="scientific">Vagococcus fessus</name>
    <dbReference type="NCBI Taxonomy" id="120370"/>
    <lineage>
        <taxon>Bacteria</taxon>
        <taxon>Bacillati</taxon>
        <taxon>Bacillota</taxon>
        <taxon>Bacilli</taxon>
        <taxon>Lactobacillales</taxon>
        <taxon>Enterococcaceae</taxon>
        <taxon>Vagococcus</taxon>
    </lineage>
</organism>
<feature type="domain" description="ABC transporter" evidence="8">
    <location>
        <begin position="10"/>
        <end position="251"/>
    </location>
</feature>
<evidence type="ECO:0000256" key="1">
    <source>
        <dbReference type="ARBA" id="ARBA00022448"/>
    </source>
</evidence>
<dbReference type="Pfam" id="PF00005">
    <property type="entry name" value="ABC_tran"/>
    <property type="match status" value="1"/>
</dbReference>
<keyword evidence="10" id="KW-1185">Reference proteome</keyword>
<dbReference type="InterPro" id="IPR017871">
    <property type="entry name" value="ABC_transporter-like_CS"/>
</dbReference>
<dbReference type="SUPFAM" id="SSF52540">
    <property type="entry name" value="P-loop containing nucleoside triphosphate hydrolases"/>
    <property type="match status" value="1"/>
</dbReference>
<evidence type="ECO:0000313" key="10">
    <source>
        <dbReference type="Proteomes" id="UP000287101"/>
    </source>
</evidence>
<protein>
    <submittedName>
        <fullName evidence="9">Phosphate ABC transporter ATP-binding protein</fullName>
    </submittedName>
</protein>
<keyword evidence="3" id="KW-0592">Phosphate transport</keyword>
<dbReference type="Gene3D" id="3.40.50.300">
    <property type="entry name" value="P-loop containing nucleotide triphosphate hydrolases"/>
    <property type="match status" value="1"/>
</dbReference>
<keyword evidence="2" id="KW-1003">Cell membrane</keyword>
<comment type="caution">
    <text evidence="9">The sequence shown here is derived from an EMBL/GenBank/DDBJ whole genome shotgun (WGS) entry which is preliminary data.</text>
</comment>
<dbReference type="CDD" id="cd03260">
    <property type="entry name" value="ABC_PstB_phosphate_transporter"/>
    <property type="match status" value="1"/>
</dbReference>
<dbReference type="RefSeq" id="WP_126830607.1">
    <property type="nucleotide sequence ID" value="NZ_CBCRYB010000012.1"/>
</dbReference>
<evidence type="ECO:0000256" key="3">
    <source>
        <dbReference type="ARBA" id="ARBA00022592"/>
    </source>
</evidence>
<dbReference type="NCBIfam" id="TIGR00972">
    <property type="entry name" value="3a0107s01c2"/>
    <property type="match status" value="1"/>
</dbReference>
<keyword evidence="1" id="KW-0813">Transport</keyword>
<sequence length="256" mass="28912">MDETKTDYVLETKDLSVFYGEFEAVKQVSMKIPENKIIALVGPSGCGKSTFLKSLNLMHDTAEGRRVTGEIMYQGININQRAINQYVLRKKIGMVFQKPNPFKMSIQKNITFPLERHGLHDKEKLQEIVQDVLIKVGLWEEVKDKLSESALSLSGGQQQRLCIARVLAMEPDIILMDEPTSALDPISTKTIEMTLDSLKSQYTIVMVTHNLAQAARLSDYTAFFSYGELIEYNPTSKVFTDPDKELTNDYITGDFG</sequence>
<evidence type="ECO:0000256" key="4">
    <source>
        <dbReference type="ARBA" id="ARBA00022741"/>
    </source>
</evidence>